<dbReference type="EMBL" id="LGCL01000015">
    <property type="protein sequence ID" value="KPL79156.1"/>
    <property type="molecule type" value="Genomic_DNA"/>
</dbReference>
<accession>A0A0P6XQS6</accession>
<reference evidence="3 4" key="1">
    <citation type="submission" date="2015-07" db="EMBL/GenBank/DDBJ databases">
        <title>Genome sequence of Ornatilinea apprima DSM 23815.</title>
        <authorList>
            <person name="Hemp J."/>
            <person name="Ward L.M."/>
            <person name="Pace L.A."/>
            <person name="Fischer W.W."/>
        </authorList>
    </citation>
    <scope>NUCLEOTIDE SEQUENCE [LARGE SCALE GENOMIC DNA]</scope>
    <source>
        <strain evidence="3 4">P3M-1</strain>
    </source>
</reference>
<comment type="caution">
    <text evidence="3">The sequence shown here is derived from an EMBL/GenBank/DDBJ whole genome shotgun (WGS) entry which is preliminary data.</text>
</comment>
<gene>
    <name evidence="3" type="ORF">ADN00_04710</name>
</gene>
<dbReference type="InterPro" id="IPR036291">
    <property type="entry name" value="NAD(P)-bd_dom_sf"/>
</dbReference>
<evidence type="ECO:0000313" key="3">
    <source>
        <dbReference type="EMBL" id="KPL79156.1"/>
    </source>
</evidence>
<keyword evidence="4" id="KW-1185">Reference proteome</keyword>
<dbReference type="OrthoDB" id="156828at2"/>
<dbReference type="RefSeq" id="WP_075061802.1">
    <property type="nucleotide sequence ID" value="NZ_LGCL01000015.1"/>
</dbReference>
<dbReference type="Proteomes" id="UP000050417">
    <property type="component" value="Unassembled WGS sequence"/>
</dbReference>
<organism evidence="3 4">
    <name type="scientific">Ornatilinea apprima</name>
    <dbReference type="NCBI Taxonomy" id="1134406"/>
    <lineage>
        <taxon>Bacteria</taxon>
        <taxon>Bacillati</taxon>
        <taxon>Chloroflexota</taxon>
        <taxon>Anaerolineae</taxon>
        <taxon>Anaerolineales</taxon>
        <taxon>Anaerolineaceae</taxon>
        <taxon>Ornatilinea</taxon>
    </lineage>
</organism>
<dbReference type="SUPFAM" id="SSF51735">
    <property type="entry name" value="NAD(P)-binding Rossmann-fold domains"/>
    <property type="match status" value="1"/>
</dbReference>
<proteinExistence type="inferred from homology"/>
<evidence type="ECO:0000256" key="2">
    <source>
        <dbReference type="ARBA" id="ARBA00023002"/>
    </source>
</evidence>
<dbReference type="PANTHER" id="PTHR43669">
    <property type="entry name" value="5-KETO-D-GLUCONATE 5-REDUCTASE"/>
    <property type="match status" value="1"/>
</dbReference>
<protein>
    <recommendedName>
        <fullName evidence="5">Short-chain dehydrogenase</fullName>
    </recommendedName>
</protein>
<dbReference type="PRINTS" id="PR00081">
    <property type="entry name" value="GDHRDH"/>
</dbReference>
<evidence type="ECO:0000313" key="4">
    <source>
        <dbReference type="Proteomes" id="UP000050417"/>
    </source>
</evidence>
<evidence type="ECO:0008006" key="5">
    <source>
        <dbReference type="Google" id="ProtNLM"/>
    </source>
</evidence>
<dbReference type="STRING" id="1134406.ADN00_04710"/>
<dbReference type="Gene3D" id="3.40.50.720">
    <property type="entry name" value="NAD(P)-binding Rossmann-like Domain"/>
    <property type="match status" value="1"/>
</dbReference>
<dbReference type="PANTHER" id="PTHR43669:SF3">
    <property type="entry name" value="ALCOHOL DEHYDROGENASE, PUTATIVE (AFU_ORTHOLOGUE AFUA_3G03445)-RELATED"/>
    <property type="match status" value="1"/>
</dbReference>
<dbReference type="Pfam" id="PF00106">
    <property type="entry name" value="adh_short"/>
    <property type="match status" value="1"/>
</dbReference>
<name>A0A0P6XQS6_9CHLR</name>
<evidence type="ECO:0000256" key="1">
    <source>
        <dbReference type="ARBA" id="ARBA00006484"/>
    </source>
</evidence>
<keyword evidence="2" id="KW-0560">Oxidoreductase</keyword>
<comment type="similarity">
    <text evidence="1">Belongs to the short-chain dehydrogenases/reductases (SDR) family.</text>
</comment>
<sequence>MTDTALIWGASGGIGRGLVESLVDHGWQVAAVARRGDSSVGPATWTAEADASDEAAVQRAVQELAQQAGEVNWWIYAAGDILSSPLEKMELKDWQRILQANLTGVYLTAKYSLPLLAPGAPLYILGAVSERMRLPGLSAYAAAKSGVEALAEVMKKDLRRTVVVVRPGAVKTALWDKVPFKAPPSAISPQDLAKKMLTAYQQGYKELKLDL</sequence>
<dbReference type="AlphaFoldDB" id="A0A0P6XQS6"/>
<dbReference type="InterPro" id="IPR002347">
    <property type="entry name" value="SDR_fam"/>
</dbReference>
<dbReference type="GO" id="GO:0016491">
    <property type="term" value="F:oxidoreductase activity"/>
    <property type="evidence" value="ECO:0007669"/>
    <property type="project" value="UniProtKB-KW"/>
</dbReference>